<evidence type="ECO:0000256" key="1">
    <source>
        <dbReference type="ARBA" id="ARBA00004240"/>
    </source>
</evidence>
<reference evidence="5 6" key="1">
    <citation type="journal article" date="2018" name="Mol. Biol. Evol.">
        <title>Analysis of the draft genome of the red seaweed Gracilariopsis chorda provides insights into genome size evolution in Rhodophyta.</title>
        <authorList>
            <person name="Lee J."/>
            <person name="Yang E.C."/>
            <person name="Graf L."/>
            <person name="Yang J.H."/>
            <person name="Qiu H."/>
            <person name="Zel Zion U."/>
            <person name="Chan C.X."/>
            <person name="Stephens T.G."/>
            <person name="Weber A.P.M."/>
            <person name="Boo G.H."/>
            <person name="Boo S.M."/>
            <person name="Kim K.M."/>
            <person name="Shin Y."/>
            <person name="Jung M."/>
            <person name="Lee S.J."/>
            <person name="Yim H.S."/>
            <person name="Lee J.H."/>
            <person name="Bhattacharya D."/>
            <person name="Yoon H.S."/>
        </authorList>
    </citation>
    <scope>NUCLEOTIDE SEQUENCE [LARGE SCALE GENOMIC DNA]</scope>
    <source>
        <strain evidence="5 6">SKKU-2015</strain>
        <tissue evidence="5">Whole body</tissue>
    </source>
</reference>
<comment type="similarity">
    <text evidence="2">Belongs to the short-chain dehydrogenases/reductases (SDR) family.</text>
</comment>
<dbReference type="PIRSF" id="PIRSF000126">
    <property type="entry name" value="11-beta-HSD1"/>
    <property type="match status" value="1"/>
</dbReference>
<organism evidence="5 6">
    <name type="scientific">Gracilariopsis chorda</name>
    <dbReference type="NCBI Taxonomy" id="448386"/>
    <lineage>
        <taxon>Eukaryota</taxon>
        <taxon>Rhodophyta</taxon>
        <taxon>Florideophyceae</taxon>
        <taxon>Rhodymeniophycidae</taxon>
        <taxon>Gracilariales</taxon>
        <taxon>Gracilariaceae</taxon>
        <taxon>Gracilariopsis</taxon>
    </lineage>
</organism>
<proteinExistence type="inferred from homology"/>
<evidence type="ECO:0000256" key="2">
    <source>
        <dbReference type="ARBA" id="ARBA00006484"/>
    </source>
</evidence>
<evidence type="ECO:0000259" key="4">
    <source>
        <dbReference type="SMART" id="SM00822"/>
    </source>
</evidence>
<evidence type="ECO:0000313" key="5">
    <source>
        <dbReference type="EMBL" id="PXF46236.1"/>
    </source>
</evidence>
<dbReference type="EMBL" id="NBIV01000042">
    <property type="protein sequence ID" value="PXF46236.1"/>
    <property type="molecule type" value="Genomic_DNA"/>
</dbReference>
<dbReference type="Pfam" id="PF00106">
    <property type="entry name" value="adh_short"/>
    <property type="match status" value="1"/>
</dbReference>
<protein>
    <submittedName>
        <fullName evidence="5">Inactive hydroxysteroid dehydrogenase-like protein 1</fullName>
    </submittedName>
</protein>
<dbReference type="AlphaFoldDB" id="A0A2V3IVQ9"/>
<gene>
    <name evidence="5" type="ORF">BWQ96_04021</name>
</gene>
<sequence length="266" mass="29013">MLDKYGPWAVITGASSGIGAEFARQLASQRFNVVLVARRKQRLQLLAAQLRTTFQVKTVVIVADLTSVEDLERVVQETSAIEVGLLINNAGMETHGPFLSSSQQALQQLIALNICAVTHLAHAYGNRMCAQKRGGIIFVSSLSSSGIPYLSAYSSSKAYVSTLAGTLHQEFRQHGVCCMALEPGFVESEMTLPKESALGKHAATSMMPVNVCVSEALRVFGTRTFCTPGFMNRLRKVALRMLPRSLAMWIVAACLRYSQSRGRINN</sequence>
<comment type="caution">
    <text evidence="5">The sequence shown here is derived from an EMBL/GenBank/DDBJ whole genome shotgun (WGS) entry which is preliminary data.</text>
</comment>
<accession>A0A2V3IVQ9</accession>
<feature type="domain" description="Ketoreductase" evidence="4">
    <location>
        <begin position="7"/>
        <end position="184"/>
    </location>
</feature>
<dbReference type="Proteomes" id="UP000247409">
    <property type="component" value="Unassembled WGS sequence"/>
</dbReference>
<keyword evidence="3" id="KW-0560">Oxidoreductase</keyword>
<dbReference type="PANTHER" id="PTHR43899">
    <property type="entry name" value="RH59310P"/>
    <property type="match status" value="1"/>
</dbReference>
<name>A0A2V3IVQ9_9FLOR</name>
<dbReference type="InterPro" id="IPR036291">
    <property type="entry name" value="NAD(P)-bd_dom_sf"/>
</dbReference>
<dbReference type="InterPro" id="IPR020904">
    <property type="entry name" value="Sc_DH/Rdtase_CS"/>
</dbReference>
<evidence type="ECO:0000256" key="3">
    <source>
        <dbReference type="ARBA" id="ARBA00023002"/>
    </source>
</evidence>
<dbReference type="SMART" id="SM00822">
    <property type="entry name" value="PKS_KR"/>
    <property type="match status" value="1"/>
</dbReference>
<evidence type="ECO:0000313" key="6">
    <source>
        <dbReference type="Proteomes" id="UP000247409"/>
    </source>
</evidence>
<dbReference type="GO" id="GO:0005783">
    <property type="term" value="C:endoplasmic reticulum"/>
    <property type="evidence" value="ECO:0007669"/>
    <property type="project" value="UniProtKB-SubCell"/>
</dbReference>
<dbReference type="PRINTS" id="PR00081">
    <property type="entry name" value="GDHRDH"/>
</dbReference>
<comment type="subcellular location">
    <subcellularLocation>
        <location evidence="1">Endoplasmic reticulum</location>
    </subcellularLocation>
</comment>
<dbReference type="STRING" id="448386.A0A2V3IVQ9"/>
<dbReference type="InterPro" id="IPR057326">
    <property type="entry name" value="KR_dom"/>
</dbReference>
<dbReference type="InterPro" id="IPR051019">
    <property type="entry name" value="VLCFA-Steroid_DH"/>
</dbReference>
<keyword evidence="6" id="KW-1185">Reference proteome</keyword>
<dbReference type="Gene3D" id="3.40.50.720">
    <property type="entry name" value="NAD(P)-binding Rossmann-like Domain"/>
    <property type="match status" value="1"/>
</dbReference>
<dbReference type="SUPFAM" id="SSF51735">
    <property type="entry name" value="NAD(P)-binding Rossmann-fold domains"/>
    <property type="match status" value="1"/>
</dbReference>
<dbReference type="GO" id="GO:0016491">
    <property type="term" value="F:oxidoreductase activity"/>
    <property type="evidence" value="ECO:0007669"/>
    <property type="project" value="UniProtKB-KW"/>
</dbReference>
<dbReference type="PROSITE" id="PS00061">
    <property type="entry name" value="ADH_SHORT"/>
    <property type="match status" value="1"/>
</dbReference>
<dbReference type="OrthoDB" id="5545019at2759"/>
<dbReference type="PANTHER" id="PTHR43899:SF13">
    <property type="entry name" value="RH59310P"/>
    <property type="match status" value="1"/>
</dbReference>
<dbReference type="InterPro" id="IPR002347">
    <property type="entry name" value="SDR_fam"/>
</dbReference>